<keyword evidence="1" id="KW-0812">Transmembrane</keyword>
<reference evidence="2 3" key="1">
    <citation type="submission" date="2020-11" db="EMBL/GenBank/DDBJ databases">
        <authorList>
            <person name="Kim M.K."/>
        </authorList>
    </citation>
    <scope>NUCLEOTIDE SEQUENCE [LARGE SCALE GENOMIC DNA]</scope>
    <source>
        <strain evidence="2 3">BT662</strain>
    </source>
</reference>
<protein>
    <recommendedName>
        <fullName evidence="4">DUF2007 domain-containing protein</fullName>
    </recommendedName>
</protein>
<keyword evidence="1" id="KW-0472">Membrane</keyword>
<evidence type="ECO:0000256" key="1">
    <source>
        <dbReference type="SAM" id="Phobius"/>
    </source>
</evidence>
<keyword evidence="3" id="KW-1185">Reference proteome</keyword>
<sequence>MLEFHKYQSFPSAEAAEPFLELLRQHNVPFETAVDTGEPVFNPAFTFNNTYATFVVKLHGPDFEWVRRLEEDASRELIATISPDHYLFKFTDAELFDILVNPHEWSNPDVILAGQLLRQRGRDVSVDAIRLMREHRVAEQKQPEPSATGLVRWGYGLALLGGVLSIIIGWNLYADKKLLSDGREVLAHTPQDRVHGLRIMALGTVCFLFWVWVRFVRGN</sequence>
<evidence type="ECO:0000313" key="3">
    <source>
        <dbReference type="Proteomes" id="UP000618931"/>
    </source>
</evidence>
<feature type="transmembrane region" description="Helical" evidence="1">
    <location>
        <begin position="153"/>
        <end position="174"/>
    </location>
</feature>
<feature type="transmembrane region" description="Helical" evidence="1">
    <location>
        <begin position="195"/>
        <end position="213"/>
    </location>
</feature>
<gene>
    <name evidence="2" type="ORF">I2H31_20995</name>
</gene>
<dbReference type="Proteomes" id="UP000618931">
    <property type="component" value="Unassembled WGS sequence"/>
</dbReference>
<name>A0ABS0I9I0_9BACT</name>
<evidence type="ECO:0000313" key="2">
    <source>
        <dbReference type="EMBL" id="MBF9223595.1"/>
    </source>
</evidence>
<accession>A0ABS0I9I0</accession>
<dbReference type="RefSeq" id="WP_196295015.1">
    <property type="nucleotide sequence ID" value="NZ_JADQDM010000016.1"/>
</dbReference>
<proteinExistence type="predicted"/>
<evidence type="ECO:0008006" key="4">
    <source>
        <dbReference type="Google" id="ProtNLM"/>
    </source>
</evidence>
<comment type="caution">
    <text evidence="2">The sequence shown here is derived from an EMBL/GenBank/DDBJ whole genome shotgun (WGS) entry which is preliminary data.</text>
</comment>
<keyword evidence="1" id="KW-1133">Transmembrane helix</keyword>
<organism evidence="2 3">
    <name type="scientific">Hymenobacter ruricola</name>
    <dbReference type="NCBI Taxonomy" id="2791023"/>
    <lineage>
        <taxon>Bacteria</taxon>
        <taxon>Pseudomonadati</taxon>
        <taxon>Bacteroidota</taxon>
        <taxon>Cytophagia</taxon>
        <taxon>Cytophagales</taxon>
        <taxon>Hymenobacteraceae</taxon>
        <taxon>Hymenobacter</taxon>
    </lineage>
</organism>
<dbReference type="EMBL" id="JADQDM010000016">
    <property type="protein sequence ID" value="MBF9223595.1"/>
    <property type="molecule type" value="Genomic_DNA"/>
</dbReference>